<name>A0AAJ2ZIB8_9ACTN</name>
<evidence type="ECO:0000313" key="3">
    <source>
        <dbReference type="Proteomes" id="UP000402241"/>
    </source>
</evidence>
<evidence type="ECO:0000313" key="4">
    <source>
        <dbReference type="Proteomes" id="UP000477779"/>
    </source>
</evidence>
<evidence type="ECO:0000313" key="2">
    <source>
        <dbReference type="EMBL" id="QGL46983.1"/>
    </source>
</evidence>
<sequence>MFDHRCPQCGRRGSVNKQERRDELCWACSAAAAWDSLDPDVQSAIDTAIRRGPIPGLIAMRDATPPIRLPHAADLLHYRLGSGVGFEAVDR</sequence>
<dbReference type="EMBL" id="CP045309">
    <property type="protein sequence ID" value="QGL46983.1"/>
    <property type="molecule type" value="Genomic_DNA"/>
</dbReference>
<accession>A0AAJ2ZIB8</accession>
<dbReference type="Proteomes" id="UP000477779">
    <property type="component" value="Unassembled WGS sequence"/>
</dbReference>
<dbReference type="Proteomes" id="UP000402241">
    <property type="component" value="Chromosome"/>
</dbReference>
<dbReference type="RefSeq" id="WP_154226326.1">
    <property type="nucleotide sequence ID" value="NZ_CP045309.1"/>
</dbReference>
<evidence type="ECO:0000313" key="1">
    <source>
        <dbReference type="EMBL" id="NES30255.1"/>
    </source>
</evidence>
<protein>
    <submittedName>
        <fullName evidence="1">Uncharacterized protein</fullName>
    </submittedName>
</protein>
<organism evidence="1 4">
    <name type="scientific">Micromonospora terminaliae</name>
    <dbReference type="NCBI Taxonomy" id="1914461"/>
    <lineage>
        <taxon>Bacteria</taxon>
        <taxon>Bacillati</taxon>
        <taxon>Actinomycetota</taxon>
        <taxon>Actinomycetes</taxon>
        <taxon>Micromonosporales</taxon>
        <taxon>Micromonosporaceae</taxon>
        <taxon>Micromonospora</taxon>
    </lineage>
</organism>
<keyword evidence="3" id="KW-1185">Reference proteome</keyword>
<reference evidence="1 4" key="2">
    <citation type="submission" date="2020-02" db="EMBL/GenBank/DDBJ databases">
        <title>WGS of Micromonospora spp. isolated from hot spring.</title>
        <authorList>
            <person name="Thawai C."/>
        </authorList>
    </citation>
    <scope>NUCLEOTIDE SEQUENCE [LARGE SCALE GENOMIC DNA]</scope>
    <source>
        <strain evidence="1 4">TMS7</strain>
    </source>
</reference>
<dbReference type="EMBL" id="JAAHBZ010000010">
    <property type="protein sequence ID" value="NES30255.1"/>
    <property type="molecule type" value="Genomic_DNA"/>
</dbReference>
<dbReference type="AlphaFoldDB" id="A0AAJ2ZIB8"/>
<gene>
    <name evidence="1" type="ORF">G3561_22235</name>
    <name evidence="2" type="ORF">GCE86_07880</name>
</gene>
<reference evidence="2 3" key="1">
    <citation type="submission" date="2019-10" db="EMBL/GenBank/DDBJ databases">
        <title>Genome Sequence of Micromonospora terminaliae DSM 101760.</title>
        <authorList>
            <person name="Guo L."/>
        </authorList>
    </citation>
    <scope>NUCLEOTIDE SEQUENCE [LARGE SCALE GENOMIC DNA]</scope>
    <source>
        <strain evidence="2 3">DSM 101760</strain>
    </source>
</reference>
<proteinExistence type="predicted"/>